<evidence type="ECO:0000256" key="1">
    <source>
        <dbReference type="SAM" id="MobiDB-lite"/>
    </source>
</evidence>
<organism evidence="2 3">
    <name type="scientific">Obba rivulosa</name>
    <dbReference type="NCBI Taxonomy" id="1052685"/>
    <lineage>
        <taxon>Eukaryota</taxon>
        <taxon>Fungi</taxon>
        <taxon>Dikarya</taxon>
        <taxon>Basidiomycota</taxon>
        <taxon>Agaricomycotina</taxon>
        <taxon>Agaricomycetes</taxon>
        <taxon>Polyporales</taxon>
        <taxon>Gelatoporiaceae</taxon>
        <taxon>Obba</taxon>
    </lineage>
</organism>
<dbReference type="EMBL" id="KV722717">
    <property type="protein sequence ID" value="OCH84137.1"/>
    <property type="molecule type" value="Genomic_DNA"/>
</dbReference>
<proteinExistence type="predicted"/>
<keyword evidence="3" id="KW-1185">Reference proteome</keyword>
<evidence type="ECO:0000313" key="3">
    <source>
        <dbReference type="Proteomes" id="UP000250043"/>
    </source>
</evidence>
<dbReference type="OrthoDB" id="3263739at2759"/>
<accession>A0A8E2ALE7</accession>
<dbReference type="Proteomes" id="UP000250043">
    <property type="component" value="Unassembled WGS sequence"/>
</dbReference>
<gene>
    <name evidence="2" type="ORF">OBBRIDRAFT_808456</name>
</gene>
<evidence type="ECO:0000313" key="2">
    <source>
        <dbReference type="EMBL" id="OCH84137.1"/>
    </source>
</evidence>
<reference evidence="2 3" key="1">
    <citation type="submission" date="2016-07" db="EMBL/GenBank/DDBJ databases">
        <title>Draft genome of the white-rot fungus Obba rivulosa 3A-2.</title>
        <authorList>
            <consortium name="DOE Joint Genome Institute"/>
            <person name="Miettinen O."/>
            <person name="Riley R."/>
            <person name="Acob R."/>
            <person name="Barry K."/>
            <person name="Cullen D."/>
            <person name="De Vries R."/>
            <person name="Hainaut M."/>
            <person name="Hatakka A."/>
            <person name="Henrissat B."/>
            <person name="Hilden K."/>
            <person name="Kuo R."/>
            <person name="Labutti K."/>
            <person name="Lipzen A."/>
            <person name="Makela M.R."/>
            <person name="Sandor L."/>
            <person name="Spatafora J.W."/>
            <person name="Grigoriev I.V."/>
            <person name="Hibbett D.S."/>
        </authorList>
    </citation>
    <scope>NUCLEOTIDE SEQUENCE [LARGE SCALE GENOMIC DNA]</scope>
    <source>
        <strain evidence="2 3">3A-2</strain>
    </source>
</reference>
<feature type="region of interest" description="Disordered" evidence="1">
    <location>
        <begin position="446"/>
        <end position="470"/>
    </location>
</feature>
<sequence length="470" mass="53411">MPEVDVLYALEWMVLREINRFKKFKKRPLMGSLVLYSRVFVTGTAAKAYSLCSTDSSRYHTGPLCVWVRGTELFLACGHHGVCLHFGLEATLLCVSLEDLADLTAEDCPGPNKDKAKATHMRSFKVLQRFNEPGSSALRTKGSINIFAAIVCENCVFIAMDFSRIIRMDIISLSHFWSEDDLNPISKLWPTMWDFKHGPDWLFKTHAAQACLDNWRSAILANSTAENNNGKVKSDRPLVQQICQAQNVFNGFGMHLLFAMFKMEIPCFMSQWTSDKYHTRICFQPNFTNPLGYHFNSFLNYVNHLYDALLQQGLLDPQCVINISDSVPKEHTSVNYKKLPVYKYKAGLFGTFYSVIRAQCPDIWQWAFNGVENLAEDLKHAGYQTILGPADFLYNKQNMINPNERGKPGRYPVIGRTELNVGVEWWEQQTSQSASSEGINDLEHLENLSSEEPSAKYRRVTRASTCGSTT</sequence>
<name>A0A8E2ALE7_9APHY</name>
<protein>
    <submittedName>
        <fullName evidence="2">Uncharacterized protein</fullName>
    </submittedName>
</protein>
<dbReference type="AlphaFoldDB" id="A0A8E2ALE7"/>